<evidence type="ECO:0000256" key="1">
    <source>
        <dbReference type="ARBA" id="ARBA00004442"/>
    </source>
</evidence>
<name>A0A1I2G275_9BACT</name>
<dbReference type="STRING" id="655355.SAMN05216283_102691"/>
<keyword evidence="4" id="KW-0472">Membrane</keyword>
<dbReference type="AlphaFoldDB" id="A0A1I2G275"/>
<keyword evidence="10" id="KW-1185">Reference proteome</keyword>
<feature type="signal peptide" evidence="6">
    <location>
        <begin position="1"/>
        <end position="23"/>
    </location>
</feature>
<protein>
    <submittedName>
        <fullName evidence="9">Starch-binding associating with outer membrane</fullName>
    </submittedName>
</protein>
<gene>
    <name evidence="9" type="ORF">SAMN05216283_102691</name>
</gene>
<dbReference type="InterPro" id="IPR033985">
    <property type="entry name" value="SusD-like_N"/>
</dbReference>
<dbReference type="CDD" id="cd08977">
    <property type="entry name" value="SusD"/>
    <property type="match status" value="1"/>
</dbReference>
<evidence type="ECO:0000259" key="7">
    <source>
        <dbReference type="Pfam" id="PF07980"/>
    </source>
</evidence>
<evidence type="ECO:0000313" key="9">
    <source>
        <dbReference type="EMBL" id="SFF10741.1"/>
    </source>
</evidence>
<organism evidence="9 10">
    <name type="scientific">Sunxiuqinia elliptica</name>
    <dbReference type="NCBI Taxonomy" id="655355"/>
    <lineage>
        <taxon>Bacteria</taxon>
        <taxon>Pseudomonadati</taxon>
        <taxon>Bacteroidota</taxon>
        <taxon>Bacteroidia</taxon>
        <taxon>Marinilabiliales</taxon>
        <taxon>Prolixibacteraceae</taxon>
        <taxon>Sunxiuqinia</taxon>
    </lineage>
</organism>
<feature type="domain" description="SusD-like N-terminal" evidence="8">
    <location>
        <begin position="61"/>
        <end position="222"/>
    </location>
</feature>
<sequence length="490" mass="55750">MKKYKISLLFLSLLFFSSCSEWLEEEPLTFLSSSNFYQNDEEATAAVYALYQPLSDLYAQPAYAELIWALWELPGDQTYSNSGVGVVAQDQLDRYEFDTEIKNFEHWWKFSYVIINRSNTVIENIQENENISEGVKKTALGEAHFMRGLAYFELAVGWGGVPKILEGAEELYPSRSSAVDIYNQALADLTIAEENLPVSWEETEYGRATKYAAKAYLAKIYLTMAGYPLQDASKLSLAASKAKEVIDNGPYELAANVLDNWNPEQMAQEQIFVVNRKRGLNWPAFASYWAPRMHVELAPEPGATYFGAFYPNLEFYNWYPDEDPRKGLFFMDEVTSYSDPSLTVELPFPHVAKYYTPIYSDGSDQDIVRLRFAEVLLIFAEAENEQNGPTPEAFQALNRVRERAFGDDSGDLAGLSKDEFREAVRKERSLELCFEGTSWPDMLRTRKSRNGSIFDYKNIGNISPSETNLLFPIPATEMLANSNLEQNPGY</sequence>
<dbReference type="Proteomes" id="UP000198964">
    <property type="component" value="Unassembled WGS sequence"/>
</dbReference>
<dbReference type="Pfam" id="PF14322">
    <property type="entry name" value="SusD-like_3"/>
    <property type="match status" value="1"/>
</dbReference>
<feature type="domain" description="RagB/SusD" evidence="7">
    <location>
        <begin position="358"/>
        <end position="490"/>
    </location>
</feature>
<feature type="chain" id="PRO_5011600748" evidence="6">
    <location>
        <begin position="24"/>
        <end position="490"/>
    </location>
</feature>
<evidence type="ECO:0000256" key="2">
    <source>
        <dbReference type="ARBA" id="ARBA00006275"/>
    </source>
</evidence>
<dbReference type="GO" id="GO:0009279">
    <property type="term" value="C:cell outer membrane"/>
    <property type="evidence" value="ECO:0007669"/>
    <property type="project" value="UniProtKB-SubCell"/>
</dbReference>
<evidence type="ECO:0000256" key="6">
    <source>
        <dbReference type="SAM" id="SignalP"/>
    </source>
</evidence>
<dbReference type="InterPro" id="IPR012944">
    <property type="entry name" value="SusD_RagB_dom"/>
</dbReference>
<comment type="similarity">
    <text evidence="2">Belongs to the SusD family.</text>
</comment>
<accession>A0A1I2G275</accession>
<proteinExistence type="inferred from homology"/>
<keyword evidence="3 6" id="KW-0732">Signal</keyword>
<dbReference type="Pfam" id="PF07980">
    <property type="entry name" value="SusD_RagB"/>
    <property type="match status" value="1"/>
</dbReference>
<dbReference type="Gene3D" id="1.25.40.390">
    <property type="match status" value="1"/>
</dbReference>
<evidence type="ECO:0000313" key="10">
    <source>
        <dbReference type="Proteomes" id="UP000198964"/>
    </source>
</evidence>
<keyword evidence="5" id="KW-0998">Cell outer membrane</keyword>
<evidence type="ECO:0000256" key="5">
    <source>
        <dbReference type="ARBA" id="ARBA00023237"/>
    </source>
</evidence>
<dbReference type="InterPro" id="IPR011990">
    <property type="entry name" value="TPR-like_helical_dom_sf"/>
</dbReference>
<dbReference type="RefSeq" id="WP_093919324.1">
    <property type="nucleotide sequence ID" value="NZ_FONW01000002.1"/>
</dbReference>
<reference evidence="9 10" key="1">
    <citation type="submission" date="2016-10" db="EMBL/GenBank/DDBJ databases">
        <authorList>
            <person name="de Groot N.N."/>
        </authorList>
    </citation>
    <scope>NUCLEOTIDE SEQUENCE [LARGE SCALE GENOMIC DNA]</scope>
    <source>
        <strain evidence="9 10">CGMCC 1.9156</strain>
    </source>
</reference>
<dbReference type="EMBL" id="FONW01000002">
    <property type="protein sequence ID" value="SFF10741.1"/>
    <property type="molecule type" value="Genomic_DNA"/>
</dbReference>
<evidence type="ECO:0000259" key="8">
    <source>
        <dbReference type="Pfam" id="PF14322"/>
    </source>
</evidence>
<evidence type="ECO:0000256" key="4">
    <source>
        <dbReference type="ARBA" id="ARBA00023136"/>
    </source>
</evidence>
<comment type="subcellular location">
    <subcellularLocation>
        <location evidence="1">Cell outer membrane</location>
    </subcellularLocation>
</comment>
<dbReference type="SUPFAM" id="SSF48452">
    <property type="entry name" value="TPR-like"/>
    <property type="match status" value="1"/>
</dbReference>
<dbReference type="PROSITE" id="PS51257">
    <property type="entry name" value="PROKAR_LIPOPROTEIN"/>
    <property type="match status" value="1"/>
</dbReference>
<evidence type="ECO:0000256" key="3">
    <source>
        <dbReference type="ARBA" id="ARBA00022729"/>
    </source>
</evidence>